<gene>
    <name evidence="2" type="ORF">PQU95_11460</name>
</gene>
<dbReference type="PANTHER" id="PTHR15032:SF35">
    <property type="entry name" value="METALLO-BETA-LACTAMASE DOMAIN-CONTAINING PROTEIN"/>
    <property type="match status" value="1"/>
</dbReference>
<sequence length="346" mass="38115">MKHGIAAALAALTLAACGSGQPPAGSPPHHTADGYQNLYPFHQPGLGDILRWRWEEWTGPEVVQRPERIPRVQPDLAWLATNRSTASYTWLGHASGLLQLGGQNVLIDPIFSERVSPVQWLGPRRYLPVPATLAQLPRIDTVLISHNHFDHLDRDSIDALLAQPGGQPQFVVPLGIDAWLRDRGATRVNALDWWQSADLGGLQYTATPAQHWSKRSLSDTNETLWAGWAVKGQGKTVWYSGDTGYQQALFTDIGRRLGTIDLALLPVGAYLPRWFMASQHVDPLQSVQMFRDVKARQAVGIHWGVFALASEAVDAPLDDLPAARRQLGVSEQAFRLLPLGGTLRLP</sequence>
<organism evidence="2 3">
    <name type="scientific">Vogesella aquatica</name>
    <dbReference type="NCBI Taxonomy" id="2984206"/>
    <lineage>
        <taxon>Bacteria</taxon>
        <taxon>Pseudomonadati</taxon>
        <taxon>Pseudomonadota</taxon>
        <taxon>Betaproteobacteria</taxon>
        <taxon>Neisseriales</taxon>
        <taxon>Chromobacteriaceae</taxon>
        <taxon>Vogesella</taxon>
    </lineage>
</organism>
<name>A0ABT5J0A6_9NEIS</name>
<comment type="caution">
    <text evidence="2">The sequence shown here is derived from an EMBL/GenBank/DDBJ whole genome shotgun (WGS) entry which is preliminary data.</text>
</comment>
<dbReference type="SUPFAM" id="SSF56281">
    <property type="entry name" value="Metallo-hydrolase/oxidoreductase"/>
    <property type="match status" value="1"/>
</dbReference>
<accession>A0ABT5J0A6</accession>
<proteinExistence type="predicted"/>
<dbReference type="RefSeq" id="WP_272752137.1">
    <property type="nucleotide sequence ID" value="NZ_JAQQLF010000013.1"/>
</dbReference>
<reference evidence="2 3" key="1">
    <citation type="submission" date="2023-01" db="EMBL/GenBank/DDBJ databases">
        <title>Novel species of the genus Vogesella isolated from rivers.</title>
        <authorList>
            <person name="Lu H."/>
        </authorList>
    </citation>
    <scope>NUCLEOTIDE SEQUENCE [LARGE SCALE GENOMIC DNA]</scope>
    <source>
        <strain evidence="2 3">DC21W</strain>
    </source>
</reference>
<dbReference type="PANTHER" id="PTHR15032">
    <property type="entry name" value="N-ACYL-PHOSPHATIDYLETHANOLAMINE-HYDROLYZING PHOSPHOLIPASE D"/>
    <property type="match status" value="1"/>
</dbReference>
<dbReference type="InterPro" id="IPR024884">
    <property type="entry name" value="NAPE-PLD"/>
</dbReference>
<dbReference type="InterPro" id="IPR036866">
    <property type="entry name" value="RibonucZ/Hydroxyglut_hydro"/>
</dbReference>
<dbReference type="Gene3D" id="3.60.15.10">
    <property type="entry name" value="Ribonuclease Z/Hydroxyacylglutathione hydrolase-like"/>
    <property type="match status" value="1"/>
</dbReference>
<keyword evidence="3" id="KW-1185">Reference proteome</keyword>
<evidence type="ECO:0000313" key="3">
    <source>
        <dbReference type="Proteomes" id="UP001219956"/>
    </source>
</evidence>
<dbReference type="Proteomes" id="UP001219956">
    <property type="component" value="Unassembled WGS sequence"/>
</dbReference>
<dbReference type="Pfam" id="PF12706">
    <property type="entry name" value="Lactamase_B_2"/>
    <property type="match status" value="1"/>
</dbReference>
<evidence type="ECO:0000259" key="1">
    <source>
        <dbReference type="Pfam" id="PF12706"/>
    </source>
</evidence>
<dbReference type="PIRSF" id="PIRSF038896">
    <property type="entry name" value="NAPE-PLD"/>
    <property type="match status" value="1"/>
</dbReference>
<dbReference type="InterPro" id="IPR001279">
    <property type="entry name" value="Metallo-B-lactamas"/>
</dbReference>
<feature type="domain" description="Metallo-beta-lactamase" evidence="1">
    <location>
        <begin position="104"/>
        <end position="303"/>
    </location>
</feature>
<dbReference type="EMBL" id="JAQQLF010000013">
    <property type="protein sequence ID" value="MDC7717828.1"/>
    <property type="molecule type" value="Genomic_DNA"/>
</dbReference>
<dbReference type="PROSITE" id="PS51257">
    <property type="entry name" value="PROKAR_LIPOPROTEIN"/>
    <property type="match status" value="1"/>
</dbReference>
<evidence type="ECO:0000313" key="2">
    <source>
        <dbReference type="EMBL" id="MDC7717828.1"/>
    </source>
</evidence>
<protein>
    <submittedName>
        <fullName evidence="2">MBL fold metallo-hydrolase</fullName>
    </submittedName>
</protein>